<feature type="transmembrane region" description="Helical" evidence="1">
    <location>
        <begin position="338"/>
        <end position="361"/>
    </location>
</feature>
<feature type="transmembrane region" description="Helical" evidence="1">
    <location>
        <begin position="699"/>
        <end position="717"/>
    </location>
</feature>
<feature type="transmembrane region" description="Helical" evidence="1">
    <location>
        <begin position="12"/>
        <end position="36"/>
    </location>
</feature>
<protein>
    <submittedName>
        <fullName evidence="2">Uncharacterized protein</fullName>
    </submittedName>
</protein>
<keyword evidence="3" id="KW-1185">Reference proteome</keyword>
<feature type="transmembrane region" description="Helical" evidence="1">
    <location>
        <begin position="292"/>
        <end position="317"/>
    </location>
</feature>
<feature type="transmembrane region" description="Helical" evidence="1">
    <location>
        <begin position="627"/>
        <end position="650"/>
    </location>
</feature>
<evidence type="ECO:0000256" key="1">
    <source>
        <dbReference type="SAM" id="Phobius"/>
    </source>
</evidence>
<evidence type="ECO:0000313" key="2">
    <source>
        <dbReference type="EMBL" id="MBP2058810.1"/>
    </source>
</evidence>
<organism evidence="2 3">
    <name type="scientific">Lactobacillus colini</name>
    <dbReference type="NCBI Taxonomy" id="1819254"/>
    <lineage>
        <taxon>Bacteria</taxon>
        <taxon>Bacillati</taxon>
        <taxon>Bacillota</taxon>
        <taxon>Bacilli</taxon>
        <taxon>Lactobacillales</taxon>
        <taxon>Lactobacillaceae</taxon>
        <taxon>Lactobacillus</taxon>
    </lineage>
</organism>
<keyword evidence="1" id="KW-0472">Membrane</keyword>
<name>A0ABS4MGJ0_9LACO</name>
<comment type="caution">
    <text evidence="2">The sequence shown here is derived from an EMBL/GenBank/DDBJ whole genome shotgun (WGS) entry which is preliminary data.</text>
</comment>
<accession>A0ABS4MGJ0</accession>
<dbReference type="Proteomes" id="UP001519292">
    <property type="component" value="Unassembled WGS sequence"/>
</dbReference>
<keyword evidence="1" id="KW-1133">Transmembrane helix</keyword>
<reference evidence="2 3" key="1">
    <citation type="submission" date="2021-03" db="EMBL/GenBank/DDBJ databases">
        <title>Genomic Encyclopedia of Type Strains, Phase IV (KMG-IV): sequencing the most valuable type-strain genomes for metagenomic binning, comparative biology and taxonomic classification.</title>
        <authorList>
            <person name="Goeker M."/>
        </authorList>
    </citation>
    <scope>NUCLEOTIDE SEQUENCE [LARGE SCALE GENOMIC DNA]</scope>
    <source>
        <strain evidence="2 3">DSM 101872</strain>
    </source>
</reference>
<proteinExistence type="predicted"/>
<feature type="transmembrane region" description="Helical" evidence="1">
    <location>
        <begin position="265"/>
        <end position="286"/>
    </location>
</feature>
<evidence type="ECO:0000313" key="3">
    <source>
        <dbReference type="Proteomes" id="UP001519292"/>
    </source>
</evidence>
<dbReference type="EMBL" id="JAGGLU010000015">
    <property type="protein sequence ID" value="MBP2058810.1"/>
    <property type="molecule type" value="Genomic_DNA"/>
</dbReference>
<dbReference type="RefSeq" id="WP_209687527.1">
    <property type="nucleotide sequence ID" value="NZ_JAGGLU010000015.1"/>
</dbReference>
<gene>
    <name evidence="2" type="ORF">J2Z60_002001</name>
</gene>
<feature type="transmembrane region" description="Helical" evidence="1">
    <location>
        <begin position="220"/>
        <end position="244"/>
    </location>
</feature>
<feature type="transmembrane region" description="Helical" evidence="1">
    <location>
        <begin position="671"/>
        <end position="693"/>
    </location>
</feature>
<keyword evidence="1" id="KW-0812">Transmembrane</keyword>
<sequence length="732" mass="83998">MMHTKLHLKRTHFIGYALILIQTILLLFVTTTFLAIRYENQWKDYLNNQTSYNIYLNNIQNDKRDEVISYLKSEADSKKFLLLRKQYLNNKFILGVYGDISSINTDFYYDHQQLISKNNLSQLLHSSNIHATLGLGNGSINQIAPIYKAPLGDQIVIFQLDEYNHLTKSIRGQYQLVGLSSDKEYNSLVNSIAKITGQPKNNFIEIHGGESQDNTLLSSFLIFGILITSLGIFAFLFIDLLSSLKEFGTLILLGWSKKTILFNKFIPFLGFSIGLGISLDLILSFYLGKQFFIYFVYYLTLAIILGIILLIIIYLTAALLIISLKNISLIKNRYPKSVLYTFIMLFYIIISSILVIVGTYIDGPTESIIANAQQAAQWQKVENMEVLKKSSPGSDGIRSISDPSSDIYKDTLNFYKDIANKQGVYLISSFYGSEDWLSNRSLYKRMPTKPFTILTTSPNYLQKINFHISSSALRQAKQGKRVFYIPDTYSSKQQINLRIFLKDFVTDGITKSDIQTTFSKHKQLILIPYHPKKEIFLWNNDSTEPTHSRNPIIDIVTPANMTYVDIGNIQGPGLDSNLKFESKKIVHKIITPKRLIKYHLDDNKLEYTTISNYIDGEQKSLWQTITMFSIVLLFLVIILSLLIIVLAMFYRNINQEKIAVKKFLGFTFWQIYNVPLLIISVVAFVELIVILIVRSKIGIPLVLLNFLVQLTVFYIYLSRTQFSKIIELFKGE</sequence>